<dbReference type="CDD" id="cd08556">
    <property type="entry name" value="GDPD"/>
    <property type="match status" value="1"/>
</dbReference>
<dbReference type="PROSITE" id="PS50007">
    <property type="entry name" value="PIPLC_X_DOMAIN"/>
    <property type="match status" value="1"/>
</dbReference>
<dbReference type="GO" id="GO:0006629">
    <property type="term" value="P:lipid metabolic process"/>
    <property type="evidence" value="ECO:0007669"/>
    <property type="project" value="InterPro"/>
</dbReference>
<protein>
    <submittedName>
        <fullName evidence="2">Glycerophosphoryl diester phosphodiesterase</fullName>
        <ecNumber evidence="2">3.1.4.46</ecNumber>
    </submittedName>
</protein>
<name>A0A7R6SZF2_9BACT</name>
<dbReference type="AlphaFoldDB" id="A0A7R6SZF2"/>
<accession>A0A7R6SZF2</accession>
<dbReference type="EC" id="3.1.4.46" evidence="2"/>
<reference evidence="2 3" key="1">
    <citation type="journal article" date="2012" name="Extremophiles">
        <title>Thermotomaculum hydrothermale gen. nov., sp. nov., a novel heterotrophic thermophile within the phylum Acidobacteria from a deep-sea hydrothermal vent chimney in the Southern Okinawa Trough.</title>
        <authorList>
            <person name="Izumi H."/>
            <person name="Nunoura T."/>
            <person name="Miyazaki M."/>
            <person name="Mino S."/>
            <person name="Toki T."/>
            <person name="Takai K."/>
            <person name="Sako Y."/>
            <person name="Sawabe T."/>
            <person name="Nakagawa S."/>
        </authorList>
    </citation>
    <scope>NUCLEOTIDE SEQUENCE [LARGE SCALE GENOMIC DNA]</scope>
    <source>
        <strain evidence="2 3">AC55</strain>
    </source>
</reference>
<proteinExistence type="predicted"/>
<gene>
    <name evidence="2" type="primary">glpQ</name>
    <name evidence="2" type="ORF">TTHT_1140</name>
</gene>
<keyword evidence="3" id="KW-1185">Reference proteome</keyword>
<dbReference type="PANTHER" id="PTHR46211:SF14">
    <property type="entry name" value="GLYCEROPHOSPHODIESTER PHOSPHODIESTERASE"/>
    <property type="match status" value="1"/>
</dbReference>
<dbReference type="SUPFAM" id="SSF51695">
    <property type="entry name" value="PLC-like phosphodiesterases"/>
    <property type="match status" value="1"/>
</dbReference>
<keyword evidence="2" id="KW-0378">Hydrolase</keyword>
<dbReference type="Gene3D" id="3.20.20.190">
    <property type="entry name" value="Phosphatidylinositol (PI) phosphodiesterase"/>
    <property type="match status" value="1"/>
</dbReference>
<dbReference type="PROSITE" id="PS51704">
    <property type="entry name" value="GP_PDE"/>
    <property type="match status" value="1"/>
</dbReference>
<dbReference type="InterPro" id="IPR017946">
    <property type="entry name" value="PLC-like_Pdiesterase_TIM-brl"/>
</dbReference>
<dbReference type="InterPro" id="IPR030395">
    <property type="entry name" value="GP_PDE_dom"/>
</dbReference>
<dbReference type="Proteomes" id="UP000595564">
    <property type="component" value="Chromosome"/>
</dbReference>
<dbReference type="GO" id="GO:0008889">
    <property type="term" value="F:glycerophosphodiester phosphodiesterase activity"/>
    <property type="evidence" value="ECO:0007669"/>
    <property type="project" value="UniProtKB-EC"/>
</dbReference>
<dbReference type="RefSeq" id="WP_201326975.1">
    <property type="nucleotide sequence ID" value="NZ_AP017470.1"/>
</dbReference>
<dbReference type="PANTHER" id="PTHR46211">
    <property type="entry name" value="GLYCEROPHOSPHORYL DIESTER PHOSPHODIESTERASE"/>
    <property type="match status" value="1"/>
</dbReference>
<organism evidence="2 3">
    <name type="scientific">Thermotomaculum hydrothermale</name>
    <dbReference type="NCBI Taxonomy" id="981385"/>
    <lineage>
        <taxon>Bacteria</taxon>
        <taxon>Pseudomonadati</taxon>
        <taxon>Acidobacteriota</taxon>
        <taxon>Holophagae</taxon>
        <taxon>Thermotomaculales</taxon>
        <taxon>Thermotomaculaceae</taxon>
        <taxon>Thermotomaculum</taxon>
    </lineage>
</organism>
<dbReference type="EMBL" id="AP017470">
    <property type="protein sequence ID" value="BBB32672.1"/>
    <property type="molecule type" value="Genomic_DNA"/>
</dbReference>
<evidence type="ECO:0000313" key="2">
    <source>
        <dbReference type="EMBL" id="BBB32672.1"/>
    </source>
</evidence>
<evidence type="ECO:0000259" key="1">
    <source>
        <dbReference type="PROSITE" id="PS51704"/>
    </source>
</evidence>
<dbReference type="KEGG" id="thyd:TTHT_1140"/>
<feature type="domain" description="GP-PDE" evidence="1">
    <location>
        <begin position="5"/>
        <end position="212"/>
    </location>
</feature>
<evidence type="ECO:0000313" key="3">
    <source>
        <dbReference type="Proteomes" id="UP000595564"/>
    </source>
</evidence>
<dbReference type="Pfam" id="PF03009">
    <property type="entry name" value="GDPD"/>
    <property type="match status" value="2"/>
</dbReference>
<sequence length="221" mass="25948">MNEKFRIIGHRGAKGEMPENSLEGFEYILKNGIQWAEIDLRLNEDGEVVLHHDKKYENHIANKPKNFRLLPKLKDALNSFPQLNFNLELKESAVAEKLTDFPELKNNPGRFILSSFHHHTVKKLKKIFPDIPCLFLISGDFFDLHSYITRHKVDGVVFEHEFFSEKEIKKLIENGKQVYCYSVDDVKDVLYFYNQGINGIITNYPVKMKKYLETIEPFKKK</sequence>